<evidence type="ECO:0000313" key="2">
    <source>
        <dbReference type="EMBL" id="OUN89667.1"/>
    </source>
</evidence>
<dbReference type="PROSITE" id="PS52050">
    <property type="entry name" value="WYL"/>
    <property type="match status" value="1"/>
</dbReference>
<evidence type="ECO:0000259" key="1">
    <source>
        <dbReference type="Pfam" id="PF13280"/>
    </source>
</evidence>
<evidence type="ECO:0000313" key="3">
    <source>
        <dbReference type="Proteomes" id="UP000195781"/>
    </source>
</evidence>
<keyword evidence="3" id="KW-1185">Reference proteome</keyword>
<gene>
    <name evidence="2" type="ORF">B5G02_01135</name>
</gene>
<dbReference type="Pfam" id="PF13280">
    <property type="entry name" value="WYL"/>
    <property type="match status" value="1"/>
</dbReference>
<dbReference type="RefSeq" id="WP_094334846.1">
    <property type="nucleotide sequence ID" value="NZ_NFIE01000002.1"/>
</dbReference>
<dbReference type="InterPro" id="IPR051534">
    <property type="entry name" value="CBASS_pafABC_assoc_protein"/>
</dbReference>
<organism evidence="2 3">
    <name type="scientific">[Collinsella] massiliensis</name>
    <dbReference type="NCBI Taxonomy" id="1232426"/>
    <lineage>
        <taxon>Bacteria</taxon>
        <taxon>Bacillati</taxon>
        <taxon>Actinomycetota</taxon>
        <taxon>Coriobacteriia</taxon>
        <taxon>Coriobacteriales</taxon>
        <taxon>Coriobacteriaceae</taxon>
        <taxon>Enorma</taxon>
    </lineage>
</organism>
<dbReference type="OrthoDB" id="8555652at2"/>
<feature type="domain" description="WYL" evidence="1">
    <location>
        <begin position="138"/>
        <end position="205"/>
    </location>
</feature>
<dbReference type="InterPro" id="IPR026881">
    <property type="entry name" value="WYL_dom"/>
</dbReference>
<dbReference type="EMBL" id="NFIE01000002">
    <property type="protein sequence ID" value="OUN89667.1"/>
    <property type="molecule type" value="Genomic_DNA"/>
</dbReference>
<comment type="caution">
    <text evidence="2">The sequence shown here is derived from an EMBL/GenBank/DDBJ whole genome shotgun (WGS) entry which is preliminary data.</text>
</comment>
<name>A0A1Y3Y2F4_9ACTN</name>
<protein>
    <recommendedName>
        <fullName evidence="1">WYL domain-containing protein</fullName>
    </recommendedName>
</protein>
<dbReference type="AlphaFoldDB" id="A0A1Y3Y2F4"/>
<proteinExistence type="predicted"/>
<dbReference type="Proteomes" id="UP000195781">
    <property type="component" value="Unassembled WGS sequence"/>
</dbReference>
<dbReference type="PANTHER" id="PTHR34580:SF1">
    <property type="entry name" value="PROTEIN PAFC"/>
    <property type="match status" value="1"/>
</dbReference>
<dbReference type="PANTHER" id="PTHR34580">
    <property type="match status" value="1"/>
</dbReference>
<accession>A0A1Y3Y2F4</accession>
<sequence length="305" mass="32578">MSHDDRVANGLLLLEALAAAPGMRVPRDRAQALLGCSDAELESYAALLSTLADREGGGRAIVTVDDREVALQGDAAALRPVRLDLGESLALAHVLGALSIDPAVAARVAEALLHRDRTGDDAAFEPLIATTTSYGACYQVLSEAIEDGARCRITYRAHDEAAPAPRLVDPYRIAATPEAAYLIAWNVEKDAERRYRLDRIERVELTDDSVVPHAWRAASPATSLGAQGTLATVAYTADCAAQLTWAGIAGARPAPDDPETTLVDVYVGSERWLFDEVLASAGAMRITAPDDMVRRFVSYAKGLRA</sequence>
<reference evidence="3" key="1">
    <citation type="submission" date="2017-04" db="EMBL/GenBank/DDBJ databases">
        <title>Function of individual gut microbiota members based on whole genome sequencing of pure cultures obtained from chicken caecum.</title>
        <authorList>
            <person name="Medvecky M."/>
            <person name="Cejkova D."/>
            <person name="Polansky O."/>
            <person name="Karasova D."/>
            <person name="Kubasova T."/>
            <person name="Cizek A."/>
            <person name="Rychlik I."/>
        </authorList>
    </citation>
    <scope>NUCLEOTIDE SEQUENCE [LARGE SCALE GENOMIC DNA]</scope>
    <source>
        <strain evidence="3">An5</strain>
    </source>
</reference>